<accession>A0A0E9WGY7</accession>
<protein>
    <submittedName>
        <fullName evidence="1">Uncharacterized protein</fullName>
    </submittedName>
</protein>
<reference evidence="1" key="2">
    <citation type="journal article" date="2015" name="Fish Shellfish Immunol.">
        <title>Early steps in the European eel (Anguilla anguilla)-Vibrio vulnificus interaction in the gills: Role of the RtxA13 toxin.</title>
        <authorList>
            <person name="Callol A."/>
            <person name="Pajuelo D."/>
            <person name="Ebbesson L."/>
            <person name="Teles M."/>
            <person name="MacKenzie S."/>
            <person name="Amaro C."/>
        </authorList>
    </citation>
    <scope>NUCLEOTIDE SEQUENCE</scope>
</reference>
<proteinExistence type="predicted"/>
<dbReference type="AlphaFoldDB" id="A0A0E9WGY7"/>
<name>A0A0E9WGY7_ANGAN</name>
<dbReference type="EMBL" id="GBXM01018940">
    <property type="protein sequence ID" value="JAH89637.1"/>
    <property type="molecule type" value="Transcribed_RNA"/>
</dbReference>
<reference evidence="1" key="1">
    <citation type="submission" date="2014-11" db="EMBL/GenBank/DDBJ databases">
        <authorList>
            <person name="Amaro Gonzalez C."/>
        </authorList>
    </citation>
    <scope>NUCLEOTIDE SEQUENCE</scope>
</reference>
<sequence length="49" mass="5595">MCRFKPHYIILCISNYQNGFGCGPYETSSPALFLCPEIGTMKQFCLFSH</sequence>
<evidence type="ECO:0000313" key="1">
    <source>
        <dbReference type="EMBL" id="JAH89637.1"/>
    </source>
</evidence>
<organism evidence="1">
    <name type="scientific">Anguilla anguilla</name>
    <name type="common">European freshwater eel</name>
    <name type="synonym">Muraena anguilla</name>
    <dbReference type="NCBI Taxonomy" id="7936"/>
    <lineage>
        <taxon>Eukaryota</taxon>
        <taxon>Metazoa</taxon>
        <taxon>Chordata</taxon>
        <taxon>Craniata</taxon>
        <taxon>Vertebrata</taxon>
        <taxon>Euteleostomi</taxon>
        <taxon>Actinopterygii</taxon>
        <taxon>Neopterygii</taxon>
        <taxon>Teleostei</taxon>
        <taxon>Anguilliformes</taxon>
        <taxon>Anguillidae</taxon>
        <taxon>Anguilla</taxon>
    </lineage>
</organism>